<keyword evidence="4" id="KW-1185">Reference proteome</keyword>
<feature type="domain" description="BT-3987-like N-terminal" evidence="2">
    <location>
        <begin position="35"/>
        <end position="160"/>
    </location>
</feature>
<feature type="chain" id="PRO_5016988031" evidence="1">
    <location>
        <begin position="20"/>
        <end position="402"/>
    </location>
</feature>
<accession>A0A383TW17</accession>
<dbReference type="Pfam" id="PF08522">
    <property type="entry name" value="BT_3987-like_N"/>
    <property type="match status" value="1"/>
</dbReference>
<dbReference type="GO" id="GO:0005975">
    <property type="term" value="P:carbohydrate metabolic process"/>
    <property type="evidence" value="ECO:0007669"/>
    <property type="project" value="UniProtKB-ARBA"/>
</dbReference>
<dbReference type="AlphaFoldDB" id="A0A383TW17"/>
<evidence type="ECO:0000313" key="4">
    <source>
        <dbReference type="Proteomes" id="UP000262142"/>
    </source>
</evidence>
<keyword evidence="1" id="KW-0732">Signal</keyword>
<name>A0A383TW17_9FLAO</name>
<dbReference type="Gene3D" id="2.60.40.1740">
    <property type="entry name" value="hypothetical protein (bacova_03559)"/>
    <property type="match status" value="1"/>
</dbReference>
<evidence type="ECO:0000259" key="2">
    <source>
        <dbReference type="Pfam" id="PF08522"/>
    </source>
</evidence>
<dbReference type="Pfam" id="PF13385">
    <property type="entry name" value="Laminin_G_3"/>
    <property type="match status" value="1"/>
</dbReference>
<reference evidence="3 4" key="1">
    <citation type="submission" date="2018-09" db="EMBL/GenBank/DDBJ databases">
        <authorList>
            <consortium name="Pathogen Informatics"/>
        </authorList>
    </citation>
    <scope>NUCLEOTIDE SEQUENCE [LARGE SCALE GENOMIC DNA]</scope>
    <source>
        <strain evidence="3 4">OH-22767</strain>
    </source>
</reference>
<proteinExistence type="predicted"/>
<organism evidence="3 4">
    <name type="scientific">Candidatus Ornithobacterium hominis</name>
    <dbReference type="NCBI Taxonomy" id="2497989"/>
    <lineage>
        <taxon>Bacteria</taxon>
        <taxon>Pseudomonadati</taxon>
        <taxon>Bacteroidota</taxon>
        <taxon>Flavobacteriia</taxon>
        <taxon>Flavobacteriales</taxon>
        <taxon>Weeksellaceae</taxon>
        <taxon>Ornithobacterium</taxon>
    </lineage>
</organism>
<sequence>MINNIIYSLVIALFYSVMACQDDLPSPQDAKATVAYIDEFQNKETIRFSVNDNGGSTSLTPRISQLSKGEAYIIIEASQKVLDDYNAKNNANYKMLPEHVYNLVNTKTGEKGKSLKVNLENNDFGANIRVEVGDMLDKEGNKLPVADSYAVPIALSSASADRYIKTSDSRTGILILDREFTTGVLRLKGRLGAYMIDEANDIKFSDFTAQISFKIDDNGNGRIRENTGLLYPNSRTSNGSFYQTLYGNGLTLFTTAGGKVGLNQPEFEEFKFEPNKWYHLSISFKVENEIPYFRLYLNGKLAYSGPWTGKIEDWGYVYMGNSSFSGYIRELRLWNKALTESEINSTLYFANPDDENLVLYMPLNDVTKFENVATKTKGLYTYKLGSGANSGNTDFNSIETFP</sequence>
<feature type="signal peptide" evidence="1">
    <location>
        <begin position="1"/>
        <end position="19"/>
    </location>
</feature>
<evidence type="ECO:0000256" key="1">
    <source>
        <dbReference type="SAM" id="SignalP"/>
    </source>
</evidence>
<protein>
    <submittedName>
        <fullName evidence="3">Domain of uncharacterized function (DUF1735)</fullName>
    </submittedName>
</protein>
<evidence type="ECO:0000313" key="3">
    <source>
        <dbReference type="EMBL" id="SZD71186.1"/>
    </source>
</evidence>
<dbReference type="SUPFAM" id="SSF49899">
    <property type="entry name" value="Concanavalin A-like lectins/glucanases"/>
    <property type="match status" value="1"/>
</dbReference>
<dbReference type="Proteomes" id="UP000262142">
    <property type="component" value="Unassembled WGS sequence"/>
</dbReference>
<gene>
    <name evidence="3" type="ORF">SAMEA104719789_00281</name>
</gene>
<dbReference type="InterPro" id="IPR013728">
    <property type="entry name" value="BT_3987-like_N"/>
</dbReference>
<dbReference type="Gene3D" id="2.60.120.200">
    <property type="match status" value="1"/>
</dbReference>
<dbReference type="EMBL" id="UNSC01000001">
    <property type="protein sequence ID" value="SZD71186.1"/>
    <property type="molecule type" value="Genomic_DNA"/>
</dbReference>
<dbReference type="GO" id="GO:0004553">
    <property type="term" value="F:hydrolase activity, hydrolyzing O-glycosyl compounds"/>
    <property type="evidence" value="ECO:0007669"/>
    <property type="project" value="UniProtKB-ARBA"/>
</dbReference>
<dbReference type="InterPro" id="IPR013320">
    <property type="entry name" value="ConA-like_dom_sf"/>
</dbReference>